<comment type="caution">
    <text evidence="13">The sequence shown here is derived from an EMBL/GenBank/DDBJ whole genome shotgun (WGS) entry which is preliminary data.</text>
</comment>
<dbReference type="PROSITE" id="PS51362">
    <property type="entry name" value="TGF_BETA_2"/>
    <property type="match status" value="1"/>
</dbReference>
<keyword evidence="8" id="KW-1015">Disulfide bond</keyword>
<keyword evidence="3" id="KW-0217">Developmental protein</keyword>
<dbReference type="InterPro" id="IPR001111">
    <property type="entry name" value="TGF-b_propeptide"/>
</dbReference>
<organism evidence="13 14">
    <name type="scientific">Popillia japonica</name>
    <name type="common">Japanese beetle</name>
    <dbReference type="NCBI Taxonomy" id="7064"/>
    <lineage>
        <taxon>Eukaryota</taxon>
        <taxon>Metazoa</taxon>
        <taxon>Ecdysozoa</taxon>
        <taxon>Arthropoda</taxon>
        <taxon>Hexapoda</taxon>
        <taxon>Insecta</taxon>
        <taxon>Pterygota</taxon>
        <taxon>Neoptera</taxon>
        <taxon>Endopterygota</taxon>
        <taxon>Coleoptera</taxon>
        <taxon>Polyphaga</taxon>
        <taxon>Scarabaeiformia</taxon>
        <taxon>Scarabaeidae</taxon>
        <taxon>Rutelinae</taxon>
        <taxon>Popillia</taxon>
    </lineage>
</organism>
<dbReference type="GO" id="GO:0005615">
    <property type="term" value="C:extracellular space"/>
    <property type="evidence" value="ECO:0007669"/>
    <property type="project" value="TreeGrafter"/>
</dbReference>
<feature type="domain" description="TGF-beta family profile" evidence="12">
    <location>
        <begin position="287"/>
        <end position="406"/>
    </location>
</feature>
<evidence type="ECO:0000256" key="9">
    <source>
        <dbReference type="ARBA" id="ARBA00023180"/>
    </source>
</evidence>
<dbReference type="PANTHER" id="PTHR11848:SF263">
    <property type="entry name" value="PROTEIN DECAPENTAPLEGIC"/>
    <property type="match status" value="1"/>
</dbReference>
<dbReference type="GO" id="GO:0030154">
    <property type="term" value="P:cell differentiation"/>
    <property type="evidence" value="ECO:0007669"/>
    <property type="project" value="UniProtKB-KW"/>
</dbReference>
<gene>
    <name evidence="13" type="ORF">QE152_g38228</name>
</gene>
<keyword evidence="5" id="KW-0732">Signal</keyword>
<name>A0AAW1I8H6_POPJA</name>
<evidence type="ECO:0000256" key="1">
    <source>
        <dbReference type="ARBA" id="ARBA00004613"/>
    </source>
</evidence>
<sequence length="406" mass="46637">MTKDFILFGNWKKRRFTTMQLYSLWLMMFFMKLTSLISVQSSSLSADVLLEVESNLMSLLGFKKRPKADKSKIVVPQAMLELYHRQTGLFLDTASIAKPNLHTRNANTVRSFNHVESPIDKKFPGHHRFRLKFDLSTIPTGEGIKAAELVLHRRIIDCSSDLEPNAKEHFQQITVNDIIRPGIKGKQDAITRIIDSKRIDTRRNSSVSLDVYPAVQRWLESPQKNHGLIITIHGFGKNKTSPAKHVRLRRDLGEHQAKWAIEEPFLFTYTDDGKNKEPTGEEILQRRLRRAANLKRKARRQQEPCRRHEMYVDFTDVGWNNWIVAPPGYDAYYCHGECSFPFAEHMNTTNHAIVQTLVNSVNPSLVPKACCVPTQLNSISMLYLDDENKVVLKNYKEMAVVGCGCR</sequence>
<comment type="similarity">
    <text evidence="2 11">Belongs to the TGF-beta family.</text>
</comment>
<dbReference type="Pfam" id="PF00688">
    <property type="entry name" value="TGFb_propeptide"/>
    <property type="match status" value="1"/>
</dbReference>
<dbReference type="InterPro" id="IPR001839">
    <property type="entry name" value="TGF-b_C"/>
</dbReference>
<dbReference type="SUPFAM" id="SSF57501">
    <property type="entry name" value="Cystine-knot cytokines"/>
    <property type="match status" value="1"/>
</dbReference>
<evidence type="ECO:0000256" key="8">
    <source>
        <dbReference type="ARBA" id="ARBA00023157"/>
    </source>
</evidence>
<comment type="subcellular location">
    <subcellularLocation>
        <location evidence="1">Secreted</location>
    </subcellularLocation>
</comment>
<dbReference type="AlphaFoldDB" id="A0AAW1I8H6"/>
<dbReference type="GO" id="GO:0005125">
    <property type="term" value="F:cytokine activity"/>
    <property type="evidence" value="ECO:0007669"/>
    <property type="project" value="TreeGrafter"/>
</dbReference>
<evidence type="ECO:0000256" key="2">
    <source>
        <dbReference type="ARBA" id="ARBA00006656"/>
    </source>
</evidence>
<accession>A0AAW1I8H6</accession>
<evidence type="ECO:0000313" key="14">
    <source>
        <dbReference type="Proteomes" id="UP001458880"/>
    </source>
</evidence>
<dbReference type="SMART" id="SM00204">
    <property type="entry name" value="TGFB"/>
    <property type="match status" value="1"/>
</dbReference>
<dbReference type="InterPro" id="IPR017948">
    <property type="entry name" value="TGFb_CS"/>
</dbReference>
<keyword evidence="7 11" id="KW-0339">Growth factor</keyword>
<evidence type="ECO:0000256" key="5">
    <source>
        <dbReference type="ARBA" id="ARBA00022729"/>
    </source>
</evidence>
<evidence type="ECO:0000256" key="6">
    <source>
        <dbReference type="ARBA" id="ARBA00022782"/>
    </source>
</evidence>
<evidence type="ECO:0000256" key="3">
    <source>
        <dbReference type="ARBA" id="ARBA00022473"/>
    </source>
</evidence>
<evidence type="ECO:0000259" key="12">
    <source>
        <dbReference type="PROSITE" id="PS51362"/>
    </source>
</evidence>
<evidence type="ECO:0000256" key="11">
    <source>
        <dbReference type="RuleBase" id="RU000354"/>
    </source>
</evidence>
<dbReference type="InterPro" id="IPR015615">
    <property type="entry name" value="TGF-beta-rel"/>
</dbReference>
<evidence type="ECO:0000256" key="4">
    <source>
        <dbReference type="ARBA" id="ARBA00022525"/>
    </source>
</evidence>
<dbReference type="Gene3D" id="2.10.90.10">
    <property type="entry name" value="Cystine-knot cytokines"/>
    <property type="match status" value="1"/>
</dbReference>
<dbReference type="Gene3D" id="2.60.120.970">
    <property type="match status" value="1"/>
</dbReference>
<keyword evidence="9" id="KW-0325">Glycoprotein</keyword>
<dbReference type="Pfam" id="PF00019">
    <property type="entry name" value="TGF_beta"/>
    <property type="match status" value="1"/>
</dbReference>
<dbReference type="PANTHER" id="PTHR11848">
    <property type="entry name" value="TGF-BETA FAMILY"/>
    <property type="match status" value="1"/>
</dbReference>
<dbReference type="GO" id="GO:0051094">
    <property type="term" value="P:positive regulation of developmental process"/>
    <property type="evidence" value="ECO:0007669"/>
    <property type="project" value="UniProtKB-ARBA"/>
</dbReference>
<keyword evidence="6" id="KW-0221">Differentiation</keyword>
<dbReference type="GO" id="GO:0051240">
    <property type="term" value="P:positive regulation of multicellular organismal process"/>
    <property type="evidence" value="ECO:0007669"/>
    <property type="project" value="UniProtKB-ARBA"/>
</dbReference>
<evidence type="ECO:0000313" key="13">
    <source>
        <dbReference type="EMBL" id="KAK9685197.1"/>
    </source>
</evidence>
<dbReference type="EMBL" id="JASPKY010000796">
    <property type="protein sequence ID" value="KAK9685197.1"/>
    <property type="molecule type" value="Genomic_DNA"/>
</dbReference>
<dbReference type="GO" id="GO:0008083">
    <property type="term" value="F:growth factor activity"/>
    <property type="evidence" value="ECO:0007669"/>
    <property type="project" value="UniProtKB-KW"/>
</dbReference>
<protein>
    <recommendedName>
        <fullName evidence="10">Protein decapentaplegic</fullName>
    </recommendedName>
</protein>
<evidence type="ECO:0000256" key="10">
    <source>
        <dbReference type="ARBA" id="ARBA00074604"/>
    </source>
</evidence>
<dbReference type="CDD" id="cd13760">
    <property type="entry name" value="TGF_beta_BMP2_like"/>
    <property type="match status" value="1"/>
</dbReference>
<dbReference type="PRINTS" id="PR00669">
    <property type="entry name" value="INHIBINA"/>
</dbReference>
<dbReference type="InterPro" id="IPR029034">
    <property type="entry name" value="Cystine-knot_cytokine"/>
</dbReference>
<keyword evidence="14" id="KW-1185">Reference proteome</keyword>
<dbReference type="FunFam" id="2.10.90.10:FF:000103">
    <property type="entry name" value="Bone morphogenetic protein 16"/>
    <property type="match status" value="1"/>
</dbReference>
<dbReference type="Proteomes" id="UP001458880">
    <property type="component" value="Unassembled WGS sequence"/>
</dbReference>
<reference evidence="13 14" key="1">
    <citation type="journal article" date="2024" name="BMC Genomics">
        <title>De novo assembly and annotation of Popillia japonica's genome with initial clues to its potential as an invasive pest.</title>
        <authorList>
            <person name="Cucini C."/>
            <person name="Boschi S."/>
            <person name="Funari R."/>
            <person name="Cardaioli E."/>
            <person name="Iannotti N."/>
            <person name="Marturano G."/>
            <person name="Paoli F."/>
            <person name="Bruttini M."/>
            <person name="Carapelli A."/>
            <person name="Frati F."/>
            <person name="Nardi F."/>
        </authorList>
    </citation>
    <scope>NUCLEOTIDE SEQUENCE [LARGE SCALE GENOMIC DNA]</scope>
    <source>
        <strain evidence="13">DMR45628</strain>
    </source>
</reference>
<dbReference type="PROSITE" id="PS00250">
    <property type="entry name" value="TGF_BETA_1"/>
    <property type="match status" value="1"/>
</dbReference>
<keyword evidence="4" id="KW-0964">Secreted</keyword>
<proteinExistence type="inferred from homology"/>
<dbReference type="FunFam" id="2.60.120.970:FF:000018">
    <property type="entry name" value="Decapentaplegic, isoform A"/>
    <property type="match status" value="1"/>
</dbReference>
<evidence type="ECO:0000256" key="7">
    <source>
        <dbReference type="ARBA" id="ARBA00023030"/>
    </source>
</evidence>